<feature type="region of interest" description="Disordered" evidence="1">
    <location>
        <begin position="1"/>
        <end position="102"/>
    </location>
</feature>
<protein>
    <submittedName>
        <fullName evidence="2">Uncharacterized protein</fullName>
    </submittedName>
</protein>
<proteinExistence type="predicted"/>
<organism evidence="2 3">
    <name type="scientific">Xylaria bambusicola</name>
    <dbReference type="NCBI Taxonomy" id="326684"/>
    <lineage>
        <taxon>Eukaryota</taxon>
        <taxon>Fungi</taxon>
        <taxon>Dikarya</taxon>
        <taxon>Ascomycota</taxon>
        <taxon>Pezizomycotina</taxon>
        <taxon>Sordariomycetes</taxon>
        <taxon>Xylariomycetidae</taxon>
        <taxon>Xylariales</taxon>
        <taxon>Xylariaceae</taxon>
        <taxon>Xylaria</taxon>
    </lineage>
</organism>
<accession>A0AAN7UUW6</accession>
<feature type="compositionally biased region" description="Polar residues" evidence="1">
    <location>
        <begin position="29"/>
        <end position="46"/>
    </location>
</feature>
<comment type="caution">
    <text evidence="2">The sequence shown here is derived from an EMBL/GenBank/DDBJ whole genome shotgun (WGS) entry which is preliminary data.</text>
</comment>
<name>A0AAN7UUW6_9PEZI</name>
<sequence length="357" mass="37070">MGSAEEYERERASNTHREGDEAPPPYSVEASTQEIFEAASTSTASKPSDGKQQDDTGGVGTRPTVESPFNFPPASAPGPSYSDLPEIVPTTPGSSSSSGNSSRPIFLAIPQVAPKPTSPFPAAYSRALLLRRGIPQETFTSFLTTLSAFLTATVSERALKHAVDVGRSLNSIPKKFSEETLTHVKDVGRHVGSQAKKGKFVAAGIGVLAGAVSIPLATSIRAVGAAVSLPAVVTGGLAKKPLSPRERADAYLAVADKDWFNVRGLTASLCGTAELVQMLDTRHGGVSSSSGSRSNGNEAAVGKLVDLARQTSKGGPGSQFQALQNEFGLAPLEIVGGTVTSLDIGVGTLWLVLTEIR</sequence>
<feature type="compositionally biased region" description="Basic and acidic residues" evidence="1">
    <location>
        <begin position="1"/>
        <end position="20"/>
    </location>
</feature>
<reference evidence="2 3" key="1">
    <citation type="submission" date="2023-10" db="EMBL/GenBank/DDBJ databases">
        <title>Draft genome sequence of Xylaria bambusicola isolate GMP-LS, the root and basal stem rot pathogen of sugarcane in Indonesia.</title>
        <authorList>
            <person name="Selvaraj P."/>
            <person name="Muralishankar V."/>
            <person name="Muruganantham S."/>
            <person name="Sp S."/>
            <person name="Haryani S."/>
            <person name="Lau K.J.X."/>
            <person name="Naqvi N.I."/>
        </authorList>
    </citation>
    <scope>NUCLEOTIDE SEQUENCE [LARGE SCALE GENOMIC DNA]</scope>
    <source>
        <strain evidence="2">GMP-LS</strain>
    </source>
</reference>
<evidence type="ECO:0000313" key="3">
    <source>
        <dbReference type="Proteomes" id="UP001305414"/>
    </source>
</evidence>
<evidence type="ECO:0000256" key="1">
    <source>
        <dbReference type="SAM" id="MobiDB-lite"/>
    </source>
</evidence>
<dbReference type="AlphaFoldDB" id="A0AAN7UUW6"/>
<feature type="compositionally biased region" description="Low complexity" evidence="1">
    <location>
        <begin position="93"/>
        <end position="102"/>
    </location>
</feature>
<keyword evidence="3" id="KW-1185">Reference proteome</keyword>
<dbReference type="Proteomes" id="UP001305414">
    <property type="component" value="Unassembled WGS sequence"/>
</dbReference>
<gene>
    <name evidence="2" type="ORF">RRF57_012249</name>
</gene>
<dbReference type="EMBL" id="JAWHQM010000072">
    <property type="protein sequence ID" value="KAK5636537.1"/>
    <property type="molecule type" value="Genomic_DNA"/>
</dbReference>
<evidence type="ECO:0000313" key="2">
    <source>
        <dbReference type="EMBL" id="KAK5636537.1"/>
    </source>
</evidence>